<comment type="caution">
    <text evidence="1">The sequence shown here is derived from an EMBL/GenBank/DDBJ whole genome shotgun (WGS) entry which is preliminary data.</text>
</comment>
<reference evidence="1" key="1">
    <citation type="journal article" date="2015" name="Nature">
        <title>Complex archaea that bridge the gap between prokaryotes and eukaryotes.</title>
        <authorList>
            <person name="Spang A."/>
            <person name="Saw J.H."/>
            <person name="Jorgensen S.L."/>
            <person name="Zaremba-Niedzwiedzka K."/>
            <person name="Martijn J."/>
            <person name="Lind A.E."/>
            <person name="van Eijk R."/>
            <person name="Schleper C."/>
            <person name="Guy L."/>
            <person name="Ettema T.J."/>
        </authorList>
    </citation>
    <scope>NUCLEOTIDE SEQUENCE</scope>
</reference>
<evidence type="ECO:0008006" key="2">
    <source>
        <dbReference type="Google" id="ProtNLM"/>
    </source>
</evidence>
<organism evidence="1">
    <name type="scientific">marine sediment metagenome</name>
    <dbReference type="NCBI Taxonomy" id="412755"/>
    <lineage>
        <taxon>unclassified sequences</taxon>
        <taxon>metagenomes</taxon>
        <taxon>ecological metagenomes</taxon>
    </lineage>
</organism>
<dbReference type="AlphaFoldDB" id="A0A0F9HVW3"/>
<proteinExistence type="predicted"/>
<protein>
    <recommendedName>
        <fullName evidence="2">CARDB domain-containing protein</fullName>
    </recommendedName>
</protein>
<name>A0A0F9HVW3_9ZZZZ</name>
<sequence length="116" mass="12328">MAISFEILNRGNETVSDSVESIITNPSGSTTHIGSIVMFNQHTSSVTLTLHIVEGSGGAAGVADANNKIYVKVFQPNQTIVWNDNVHILDTAGDSLQAVADVADKINIRVYGVDET</sequence>
<dbReference type="EMBL" id="LAZR01013960">
    <property type="protein sequence ID" value="KKM19551.1"/>
    <property type="molecule type" value="Genomic_DNA"/>
</dbReference>
<accession>A0A0F9HVW3</accession>
<evidence type="ECO:0000313" key="1">
    <source>
        <dbReference type="EMBL" id="KKM19551.1"/>
    </source>
</evidence>
<gene>
    <name evidence="1" type="ORF">LCGC14_1654560</name>
</gene>